<dbReference type="Proteomes" id="UP000001542">
    <property type="component" value="Unassembled WGS sequence"/>
</dbReference>
<proteinExistence type="predicted"/>
<dbReference type="VEuPathDB" id="TrichDB:TVAG_406340"/>
<keyword evidence="2" id="KW-1185">Reference proteome</keyword>
<organism evidence="1 2">
    <name type="scientific">Trichomonas vaginalis (strain ATCC PRA-98 / G3)</name>
    <dbReference type="NCBI Taxonomy" id="412133"/>
    <lineage>
        <taxon>Eukaryota</taxon>
        <taxon>Metamonada</taxon>
        <taxon>Parabasalia</taxon>
        <taxon>Trichomonadida</taxon>
        <taxon>Trichomonadidae</taxon>
        <taxon>Trichomonas</taxon>
    </lineage>
</organism>
<dbReference type="EMBL" id="DS113916">
    <property type="protein sequence ID" value="EAX93370.1"/>
    <property type="molecule type" value="Genomic_DNA"/>
</dbReference>
<accession>A2FNZ0</accession>
<reference evidence="1" key="2">
    <citation type="journal article" date="2007" name="Science">
        <title>Draft genome sequence of the sexually transmitted pathogen Trichomonas vaginalis.</title>
        <authorList>
            <person name="Carlton J.M."/>
            <person name="Hirt R.P."/>
            <person name="Silva J.C."/>
            <person name="Delcher A.L."/>
            <person name="Schatz M."/>
            <person name="Zhao Q."/>
            <person name="Wortman J.R."/>
            <person name="Bidwell S.L."/>
            <person name="Alsmark U.C.M."/>
            <person name="Besteiro S."/>
            <person name="Sicheritz-Ponten T."/>
            <person name="Noel C.J."/>
            <person name="Dacks J.B."/>
            <person name="Foster P.G."/>
            <person name="Simillion C."/>
            <person name="Van de Peer Y."/>
            <person name="Miranda-Saavedra D."/>
            <person name="Barton G.J."/>
            <person name="Westrop G.D."/>
            <person name="Mueller S."/>
            <person name="Dessi D."/>
            <person name="Fiori P.L."/>
            <person name="Ren Q."/>
            <person name="Paulsen I."/>
            <person name="Zhang H."/>
            <person name="Bastida-Corcuera F.D."/>
            <person name="Simoes-Barbosa A."/>
            <person name="Brown M.T."/>
            <person name="Hayes R.D."/>
            <person name="Mukherjee M."/>
            <person name="Okumura C.Y."/>
            <person name="Schneider R."/>
            <person name="Smith A.J."/>
            <person name="Vanacova S."/>
            <person name="Villalvazo M."/>
            <person name="Haas B.J."/>
            <person name="Pertea M."/>
            <person name="Feldblyum T.V."/>
            <person name="Utterback T.R."/>
            <person name="Shu C.L."/>
            <person name="Osoegawa K."/>
            <person name="de Jong P.J."/>
            <person name="Hrdy I."/>
            <person name="Horvathova L."/>
            <person name="Zubacova Z."/>
            <person name="Dolezal P."/>
            <person name="Malik S.B."/>
            <person name="Logsdon J.M. Jr."/>
            <person name="Henze K."/>
            <person name="Gupta A."/>
            <person name="Wang C.C."/>
            <person name="Dunne R.L."/>
            <person name="Upcroft J.A."/>
            <person name="Upcroft P."/>
            <person name="White O."/>
            <person name="Salzberg S.L."/>
            <person name="Tang P."/>
            <person name="Chiu C.-H."/>
            <person name="Lee Y.-S."/>
            <person name="Embley T.M."/>
            <person name="Coombs G.H."/>
            <person name="Mottram J.C."/>
            <person name="Tachezy J."/>
            <person name="Fraser-Liggett C.M."/>
            <person name="Johnson P.J."/>
        </authorList>
    </citation>
    <scope>NUCLEOTIDE SEQUENCE [LARGE SCALE GENOMIC DNA]</scope>
    <source>
        <strain evidence="1">G3</strain>
    </source>
</reference>
<sequence length="307" mass="33845">MLVHQSEIPGDVWQIYGTENQGDYVKLDNPTVNLNSNKECFVYNCKFISFTTQHPIDFNSVTDAKFMHSNCLFNTCNSATNGGAVQFVGDGSSEIIQRRFCALSCKLTTASTSGHFSYTTAAASSNYMNYIIESSIYGSRALQQGYGVFSINNGLALVSSTNMTGLSANTQSTVLFKSVSSQSKLNFSNIYSVISAHQALTFNTATGTVQNSNFVKMNQNTANVGLIYLYQSQNVLFDGCIFDQNDQNHYLFSVFKYTLTVVNSYIESRVYMSSLYQATFTTSDPIDDSATHLLSFYGTFKDGHSIG</sequence>
<name>A2FNZ0_TRIV3</name>
<dbReference type="InParanoid" id="A2FNZ0"/>
<dbReference type="AlphaFoldDB" id="A2FNZ0"/>
<evidence type="ECO:0000313" key="2">
    <source>
        <dbReference type="Proteomes" id="UP000001542"/>
    </source>
</evidence>
<evidence type="ECO:0000313" key="1">
    <source>
        <dbReference type="EMBL" id="EAX93370.1"/>
    </source>
</evidence>
<gene>
    <name evidence="1" type="ORF">TVAG_406340</name>
</gene>
<protein>
    <submittedName>
        <fullName evidence="1">Uncharacterized protein</fullName>
    </submittedName>
</protein>
<reference evidence="1" key="1">
    <citation type="submission" date="2006-10" db="EMBL/GenBank/DDBJ databases">
        <authorList>
            <person name="Amadeo P."/>
            <person name="Zhao Q."/>
            <person name="Wortman J."/>
            <person name="Fraser-Liggett C."/>
            <person name="Carlton J."/>
        </authorList>
    </citation>
    <scope>NUCLEOTIDE SEQUENCE</scope>
    <source>
        <strain evidence="1">G3</strain>
    </source>
</reference>